<dbReference type="EMBL" id="CP003338">
    <property type="protein sequence ID" value="AFC71509.1"/>
    <property type="molecule type" value="Genomic_DNA"/>
</dbReference>
<sequence length="65" mass="7681">MQYYLAHSYVQQLTQGIQHKDLLPVIVIALSKTKIFDDEVPCISLHQMLETKTNKQYLFDFSMYL</sequence>
<organism evidence="1 2">
    <name type="scientific">Rickettsia australis (strain Cutlack)</name>
    <dbReference type="NCBI Taxonomy" id="1105110"/>
    <lineage>
        <taxon>Bacteria</taxon>
        <taxon>Pseudomonadati</taxon>
        <taxon>Pseudomonadota</taxon>
        <taxon>Alphaproteobacteria</taxon>
        <taxon>Rickettsiales</taxon>
        <taxon>Rickettsiaceae</taxon>
        <taxon>Rickettsieae</taxon>
        <taxon>Rickettsia</taxon>
        <taxon>spotted fever group</taxon>
    </lineage>
</organism>
<dbReference type="HOGENOM" id="CLU_137956_1_0_5"/>
<dbReference type="KEGG" id="rau:MC5_06315"/>
<evidence type="ECO:0000313" key="1">
    <source>
        <dbReference type="EMBL" id="AFC71509.1"/>
    </source>
</evidence>
<dbReference type="Proteomes" id="UP000007589">
    <property type="component" value="Chromosome"/>
</dbReference>
<name>H8K8B6_RICAC</name>
<proteinExistence type="predicted"/>
<dbReference type="STRING" id="1105110.MC5_06315"/>
<protein>
    <submittedName>
        <fullName evidence="1">Uncharacterized protein</fullName>
    </submittedName>
</protein>
<accession>H8K8B6</accession>
<reference evidence="2" key="1">
    <citation type="submission" date="2012-02" db="EMBL/GenBank/DDBJ databases">
        <title>Complete genome sequence of Rickettsia australis strain Cutlack.</title>
        <authorList>
            <person name="Johnson S.L."/>
            <person name="Munk A.C."/>
            <person name="Han S."/>
            <person name="Bruce D.C."/>
            <person name="Dasch G.A."/>
        </authorList>
    </citation>
    <scope>NUCLEOTIDE SEQUENCE [LARGE SCALE GENOMIC DNA]</scope>
    <source>
        <strain evidence="2">Cutlack</strain>
    </source>
</reference>
<evidence type="ECO:0000313" key="2">
    <source>
        <dbReference type="Proteomes" id="UP000007589"/>
    </source>
</evidence>
<gene>
    <name evidence="1" type="ordered locus">MC5_06315</name>
</gene>
<dbReference type="AlphaFoldDB" id="H8K8B6"/>
<keyword evidence="2" id="KW-1185">Reference proteome</keyword>